<dbReference type="PANTHER" id="PTHR11102:SF160">
    <property type="entry name" value="ERAD-ASSOCIATED E3 UBIQUITIN-PROTEIN LIGASE COMPONENT HRD3"/>
    <property type="match status" value="1"/>
</dbReference>
<dbReference type="Gene3D" id="1.25.40.10">
    <property type="entry name" value="Tetratricopeptide repeat domain"/>
    <property type="match status" value="3"/>
</dbReference>
<dbReference type="InterPro" id="IPR006597">
    <property type="entry name" value="Sel1-like"/>
</dbReference>
<sequence>MSRSPIAAMISAVLIAAALPVAVAQADETLDALRRDAYAGDAMSQRLYAIMLSYYYAEDDDEIDEYEAEKIVRWFECAALQGDEIAIEHMQNVPFNFDISETGECEYTGAGYTADDPKPDPLAPPATPDTDRIVKEHADIWDAASDGYPDAQFKLGEHFEPSLFDPGNMNLAEIWYNCAARQGYQKAIDRLKDDPILTLYPASKPCPFTDKMRDENGNLYFQSPIEQADASHTNPADTSGNSTVTAPQSAPTPALETATATATNTTSEVEEIYGAAHDAFYGTDRDQSYEDALTFARKAADLGHAGAINLLGVIYHNGLGVPQDLTEAAYHFRRAAELGEVVAMTNIADCYLHGTGVEVSLPKAVEWYEKAAVGGNAGAQYNLAAIYQSGGGDIKADPVLARHWMGLAAQNGDPDAPYYYGNFLEYGIGGPEDPAAAVPWYQRAVELGSIDGYAAMGRMHYYGEHAPEDLERAWLYLAIAEDGGHPDAREWRETIEPYVSFEERSRAIVELTKYRAQKAETAN</sequence>
<feature type="chain" id="PRO_5045997662" evidence="2">
    <location>
        <begin position="27"/>
        <end position="523"/>
    </location>
</feature>
<dbReference type="SMART" id="SM00671">
    <property type="entry name" value="SEL1"/>
    <property type="match status" value="7"/>
</dbReference>
<dbReference type="PANTHER" id="PTHR11102">
    <property type="entry name" value="SEL-1-LIKE PROTEIN"/>
    <property type="match status" value="1"/>
</dbReference>
<accession>A0ABT6G860</accession>
<dbReference type="Proteomes" id="UP001529180">
    <property type="component" value="Unassembled WGS sequence"/>
</dbReference>
<evidence type="ECO:0000256" key="2">
    <source>
        <dbReference type="SAM" id="SignalP"/>
    </source>
</evidence>
<name>A0ABT6G860_9PROT</name>
<protein>
    <submittedName>
        <fullName evidence="3">Tetratricopeptide repeat protein</fullName>
    </submittedName>
</protein>
<dbReference type="InterPro" id="IPR050767">
    <property type="entry name" value="Sel1_AlgK"/>
</dbReference>
<evidence type="ECO:0000313" key="3">
    <source>
        <dbReference type="EMBL" id="MDG4718082.1"/>
    </source>
</evidence>
<feature type="signal peptide" evidence="2">
    <location>
        <begin position="1"/>
        <end position="26"/>
    </location>
</feature>
<feature type="compositionally biased region" description="Low complexity" evidence="1">
    <location>
        <begin position="251"/>
        <end position="263"/>
    </location>
</feature>
<reference evidence="3 4" key="1">
    <citation type="submission" date="2023-03" db="EMBL/GenBank/DDBJ databases">
        <title>Strain FZY0004 represents a novel species in the genus Thalassospira isolated from seawater.</title>
        <authorList>
            <person name="Fu Z.-Y."/>
        </authorList>
    </citation>
    <scope>NUCLEOTIDE SEQUENCE [LARGE SCALE GENOMIC DNA]</scope>
    <source>
        <strain evidence="3 4">FZY0004</strain>
    </source>
</reference>
<organism evidence="3 4">
    <name type="scientific">Thalassospira aquimaris</name>
    <dbReference type="NCBI Taxonomy" id="3037796"/>
    <lineage>
        <taxon>Bacteria</taxon>
        <taxon>Pseudomonadati</taxon>
        <taxon>Pseudomonadota</taxon>
        <taxon>Alphaproteobacteria</taxon>
        <taxon>Rhodospirillales</taxon>
        <taxon>Thalassospiraceae</taxon>
        <taxon>Thalassospira</taxon>
    </lineage>
</organism>
<evidence type="ECO:0000313" key="4">
    <source>
        <dbReference type="Proteomes" id="UP001529180"/>
    </source>
</evidence>
<evidence type="ECO:0000256" key="1">
    <source>
        <dbReference type="SAM" id="MobiDB-lite"/>
    </source>
</evidence>
<gene>
    <name evidence="3" type="ORF">P7680_03680</name>
</gene>
<keyword evidence="4" id="KW-1185">Reference proteome</keyword>
<keyword evidence="2" id="KW-0732">Signal</keyword>
<feature type="region of interest" description="Disordered" evidence="1">
    <location>
        <begin position="229"/>
        <end position="263"/>
    </location>
</feature>
<comment type="caution">
    <text evidence="3">The sequence shown here is derived from an EMBL/GenBank/DDBJ whole genome shotgun (WGS) entry which is preliminary data.</text>
</comment>
<dbReference type="SUPFAM" id="SSF81901">
    <property type="entry name" value="HCP-like"/>
    <property type="match status" value="2"/>
</dbReference>
<dbReference type="RefSeq" id="WP_181846344.1">
    <property type="nucleotide sequence ID" value="NZ_JARSBO010000002.1"/>
</dbReference>
<feature type="compositionally biased region" description="Polar residues" evidence="1">
    <location>
        <begin position="229"/>
        <end position="249"/>
    </location>
</feature>
<dbReference type="InterPro" id="IPR011990">
    <property type="entry name" value="TPR-like_helical_dom_sf"/>
</dbReference>
<dbReference type="Pfam" id="PF08238">
    <property type="entry name" value="Sel1"/>
    <property type="match status" value="8"/>
</dbReference>
<dbReference type="EMBL" id="JARSBO010000002">
    <property type="protein sequence ID" value="MDG4718082.1"/>
    <property type="molecule type" value="Genomic_DNA"/>
</dbReference>
<proteinExistence type="predicted"/>